<dbReference type="AlphaFoldDB" id="A0A914S3M9"/>
<keyword evidence="4" id="KW-0378">Hydrolase</keyword>
<dbReference type="InterPro" id="IPR029058">
    <property type="entry name" value="AB_hydrolase_fold"/>
</dbReference>
<keyword evidence="2" id="KW-0645">Protease</keyword>
<dbReference type="GO" id="GO:0006508">
    <property type="term" value="P:proteolysis"/>
    <property type="evidence" value="ECO:0007669"/>
    <property type="project" value="UniProtKB-KW"/>
</dbReference>
<evidence type="ECO:0000256" key="2">
    <source>
        <dbReference type="ARBA" id="ARBA00022670"/>
    </source>
</evidence>
<dbReference type="WBParaSite" id="PEQ_0001339501-mRNA-1">
    <property type="protein sequence ID" value="PEQ_0001339501-mRNA-1"/>
    <property type="gene ID" value="PEQ_0001339501"/>
</dbReference>
<evidence type="ECO:0000256" key="4">
    <source>
        <dbReference type="ARBA" id="ARBA00022801"/>
    </source>
</evidence>
<dbReference type="GO" id="GO:0070008">
    <property type="term" value="F:serine-type exopeptidase activity"/>
    <property type="evidence" value="ECO:0007669"/>
    <property type="project" value="InterPro"/>
</dbReference>
<dbReference type="Gene3D" id="3.40.50.1820">
    <property type="entry name" value="alpha/beta hydrolase"/>
    <property type="match status" value="1"/>
</dbReference>
<evidence type="ECO:0000313" key="7">
    <source>
        <dbReference type="WBParaSite" id="PEQ_0001339501-mRNA-1"/>
    </source>
</evidence>
<keyword evidence="5" id="KW-0325">Glycoprotein</keyword>
<dbReference type="PANTHER" id="PTHR11010:SF38">
    <property type="entry name" value="LYSOSOMAL PRO-X CARBOXYPEPTIDASE"/>
    <property type="match status" value="1"/>
</dbReference>
<reference evidence="7" key="1">
    <citation type="submission" date="2022-11" db="UniProtKB">
        <authorList>
            <consortium name="WormBaseParasite"/>
        </authorList>
    </citation>
    <scope>IDENTIFICATION</scope>
</reference>
<sequence>MYKFFDKKANGSTIFEGIMFDLAEKFKAAVFFAEHRYYGASMPFGNLSNANASYLGYLSSTQALADFAKLITLIKTDVLKCPPDTPGGNISPGAFEKVVKEVFISAGCNENAIINGLEAVKNLSNTGALFISFFFPPRWTHAAANKLSLSLIRTKIFMFTLKTM</sequence>
<protein>
    <submittedName>
        <fullName evidence="7">Uncharacterized protein</fullName>
    </submittedName>
</protein>
<dbReference type="GO" id="GO:0008239">
    <property type="term" value="F:dipeptidyl-peptidase activity"/>
    <property type="evidence" value="ECO:0007669"/>
    <property type="project" value="TreeGrafter"/>
</dbReference>
<evidence type="ECO:0000256" key="3">
    <source>
        <dbReference type="ARBA" id="ARBA00022729"/>
    </source>
</evidence>
<comment type="similarity">
    <text evidence="1">Belongs to the peptidase S28 family.</text>
</comment>
<dbReference type="Proteomes" id="UP000887564">
    <property type="component" value="Unplaced"/>
</dbReference>
<proteinExistence type="inferred from homology"/>
<organism evidence="6 7">
    <name type="scientific">Parascaris equorum</name>
    <name type="common">Equine roundworm</name>
    <dbReference type="NCBI Taxonomy" id="6256"/>
    <lineage>
        <taxon>Eukaryota</taxon>
        <taxon>Metazoa</taxon>
        <taxon>Ecdysozoa</taxon>
        <taxon>Nematoda</taxon>
        <taxon>Chromadorea</taxon>
        <taxon>Rhabditida</taxon>
        <taxon>Spirurina</taxon>
        <taxon>Ascaridomorpha</taxon>
        <taxon>Ascaridoidea</taxon>
        <taxon>Ascarididae</taxon>
        <taxon>Parascaris</taxon>
    </lineage>
</organism>
<evidence type="ECO:0000256" key="5">
    <source>
        <dbReference type="ARBA" id="ARBA00023180"/>
    </source>
</evidence>
<evidence type="ECO:0000313" key="6">
    <source>
        <dbReference type="Proteomes" id="UP000887564"/>
    </source>
</evidence>
<keyword evidence="6" id="KW-1185">Reference proteome</keyword>
<dbReference type="Pfam" id="PF05577">
    <property type="entry name" value="Peptidase_S28"/>
    <property type="match status" value="1"/>
</dbReference>
<dbReference type="PANTHER" id="PTHR11010">
    <property type="entry name" value="PROTEASE S28 PRO-X CARBOXYPEPTIDASE-RELATED"/>
    <property type="match status" value="1"/>
</dbReference>
<name>A0A914S3M9_PAREQ</name>
<accession>A0A914S3M9</accession>
<keyword evidence="3" id="KW-0732">Signal</keyword>
<evidence type="ECO:0000256" key="1">
    <source>
        <dbReference type="ARBA" id="ARBA00011079"/>
    </source>
</evidence>
<dbReference type="InterPro" id="IPR008758">
    <property type="entry name" value="Peptidase_S28"/>
</dbReference>